<dbReference type="CDD" id="cd00118">
    <property type="entry name" value="LysM"/>
    <property type="match status" value="1"/>
</dbReference>
<feature type="signal peptide" evidence="2">
    <location>
        <begin position="1"/>
        <end position="21"/>
    </location>
</feature>
<accession>A0A4Y8WQU4</accession>
<organism evidence="3 4">
    <name type="scientific">Porphyromonas levii</name>
    <dbReference type="NCBI Taxonomy" id="28114"/>
    <lineage>
        <taxon>Bacteria</taxon>
        <taxon>Pseudomonadati</taxon>
        <taxon>Bacteroidota</taxon>
        <taxon>Bacteroidia</taxon>
        <taxon>Bacteroidales</taxon>
        <taxon>Porphyromonadaceae</taxon>
        <taxon>Porphyromonas</taxon>
    </lineage>
</organism>
<keyword evidence="4" id="KW-1185">Reference proteome</keyword>
<gene>
    <name evidence="3" type="ORF">E4P47_03460</name>
</gene>
<evidence type="ECO:0000313" key="4">
    <source>
        <dbReference type="Proteomes" id="UP000297225"/>
    </source>
</evidence>
<dbReference type="RefSeq" id="WP_134849685.1">
    <property type="nucleotide sequence ID" value="NZ_CP197400.1"/>
</dbReference>
<dbReference type="GeneID" id="66797697"/>
<dbReference type="SUPFAM" id="SSF54106">
    <property type="entry name" value="LysM domain"/>
    <property type="match status" value="1"/>
</dbReference>
<dbReference type="STRING" id="1122973.GCA_000379925_02044"/>
<dbReference type="InterPro" id="IPR016047">
    <property type="entry name" value="M23ase_b-sheet_dom"/>
</dbReference>
<dbReference type="SUPFAM" id="SSF51261">
    <property type="entry name" value="Duplicated hybrid motif"/>
    <property type="match status" value="1"/>
</dbReference>
<dbReference type="CDD" id="cd12797">
    <property type="entry name" value="M23_peptidase"/>
    <property type="match status" value="1"/>
</dbReference>
<dbReference type="SMART" id="SM00257">
    <property type="entry name" value="LysM"/>
    <property type="match status" value="1"/>
</dbReference>
<feature type="region of interest" description="Disordered" evidence="1">
    <location>
        <begin position="24"/>
        <end position="49"/>
    </location>
</feature>
<feature type="chain" id="PRO_5043938340" evidence="2">
    <location>
        <begin position="22"/>
        <end position="337"/>
    </location>
</feature>
<dbReference type="InterPro" id="IPR036779">
    <property type="entry name" value="LysM_dom_sf"/>
</dbReference>
<evidence type="ECO:0000256" key="1">
    <source>
        <dbReference type="SAM" id="MobiDB-lite"/>
    </source>
</evidence>
<feature type="compositionally biased region" description="Polar residues" evidence="1">
    <location>
        <begin position="24"/>
        <end position="35"/>
    </location>
</feature>
<proteinExistence type="predicted"/>
<dbReference type="Gene3D" id="2.70.70.10">
    <property type="entry name" value="Glucose Permease (Domain IIA)"/>
    <property type="match status" value="1"/>
</dbReference>
<dbReference type="PANTHER" id="PTHR21666">
    <property type="entry name" value="PEPTIDASE-RELATED"/>
    <property type="match status" value="1"/>
</dbReference>
<comment type="caution">
    <text evidence="3">The sequence shown here is derived from an EMBL/GenBank/DDBJ whole genome shotgun (WGS) entry which is preliminary data.</text>
</comment>
<dbReference type="OrthoDB" id="9805070at2"/>
<sequence length="337" mass="37207">MTGRIVLALCTCFALAGLTSAQVPPRQTKQTTSKSPKVATTAPPKEGGSITEMASLLADNNGFLDKKKISDYSKAINKEMGYDVISEEDLEFPSVDLYGVESWHSDAVNPFIGSIRADVPDSFVVDLTQFVYPLDELKRVTSKFGYRRRFRRMHYGIDISVRVGDTIRAAFDGKVRMVDYDGRGYGRYVVVRHTNGLETLYAHNSRILAKEDQVVRAGDPIALGGNTGRSTGPHLHFECRYLGQALNPEKLINFYTGVPQSSEYLVLAKNYNGGNGKARISRSSGSRGDGVKMHRVRRGDTLAEIAKRYGTTVSKICKLNRISARTTLKVGRSLRVG</sequence>
<dbReference type="PANTHER" id="PTHR21666:SF270">
    <property type="entry name" value="MUREIN HYDROLASE ACTIVATOR ENVC"/>
    <property type="match status" value="1"/>
</dbReference>
<name>A0A4Y8WQU4_9PORP</name>
<dbReference type="InterPro" id="IPR018392">
    <property type="entry name" value="LysM"/>
</dbReference>
<dbReference type="AlphaFoldDB" id="A0A4Y8WQU4"/>
<evidence type="ECO:0000313" key="3">
    <source>
        <dbReference type="EMBL" id="TFH95914.1"/>
    </source>
</evidence>
<dbReference type="EMBL" id="SPNC01000034">
    <property type="protein sequence ID" value="TFH95914.1"/>
    <property type="molecule type" value="Genomic_DNA"/>
</dbReference>
<protein>
    <submittedName>
        <fullName evidence="3">LysM peptidoglycan-binding domain-containing protein</fullName>
    </submittedName>
</protein>
<dbReference type="Pfam" id="PF01476">
    <property type="entry name" value="LysM"/>
    <property type="match status" value="1"/>
</dbReference>
<evidence type="ECO:0000256" key="2">
    <source>
        <dbReference type="SAM" id="SignalP"/>
    </source>
</evidence>
<dbReference type="PROSITE" id="PS51782">
    <property type="entry name" value="LYSM"/>
    <property type="match status" value="1"/>
</dbReference>
<reference evidence="3 4" key="1">
    <citation type="submission" date="2019-03" db="EMBL/GenBank/DDBJ databases">
        <title>Porphyromonas levii Isolated from the Uterus of Dairy Cows.</title>
        <authorList>
            <person name="Francis A.M."/>
        </authorList>
    </citation>
    <scope>NUCLEOTIDE SEQUENCE [LARGE SCALE GENOMIC DNA]</scope>
    <source>
        <strain evidence="3 4">AF5678</strain>
    </source>
</reference>
<dbReference type="InterPro" id="IPR050570">
    <property type="entry name" value="Cell_wall_metabolism_enzyme"/>
</dbReference>
<dbReference type="Pfam" id="PF01551">
    <property type="entry name" value="Peptidase_M23"/>
    <property type="match status" value="1"/>
</dbReference>
<dbReference type="InterPro" id="IPR011055">
    <property type="entry name" value="Dup_hybrid_motif"/>
</dbReference>
<dbReference type="Proteomes" id="UP000297225">
    <property type="component" value="Unassembled WGS sequence"/>
</dbReference>
<keyword evidence="2" id="KW-0732">Signal</keyword>
<dbReference type="Gene3D" id="3.10.350.10">
    <property type="entry name" value="LysM domain"/>
    <property type="match status" value="1"/>
</dbReference>
<dbReference type="GO" id="GO:0004222">
    <property type="term" value="F:metalloendopeptidase activity"/>
    <property type="evidence" value="ECO:0007669"/>
    <property type="project" value="TreeGrafter"/>
</dbReference>